<dbReference type="RefSeq" id="WP_203379701.1">
    <property type="nucleotide sequence ID" value="NZ_JAENHP010000011.1"/>
</dbReference>
<dbReference type="EMBL" id="JAENHP010000011">
    <property type="protein sequence ID" value="MBM2619719.1"/>
    <property type="molecule type" value="Genomic_DNA"/>
</dbReference>
<organism evidence="2 3">
    <name type="scientific">Paractinoplanes ovalisporus</name>
    <dbReference type="NCBI Taxonomy" id="2810368"/>
    <lineage>
        <taxon>Bacteria</taxon>
        <taxon>Bacillati</taxon>
        <taxon>Actinomycetota</taxon>
        <taxon>Actinomycetes</taxon>
        <taxon>Micromonosporales</taxon>
        <taxon>Micromonosporaceae</taxon>
        <taxon>Paractinoplanes</taxon>
    </lineage>
</organism>
<evidence type="ECO:0000256" key="1">
    <source>
        <dbReference type="SAM" id="SignalP"/>
    </source>
</evidence>
<reference evidence="2 3" key="1">
    <citation type="submission" date="2021-01" db="EMBL/GenBank/DDBJ databases">
        <title>Actinoplanes sp. nov. LDG1-06 isolated from lichen.</title>
        <authorList>
            <person name="Saeng-In P."/>
            <person name="Phongsopitanun W."/>
            <person name="Kanchanasin P."/>
            <person name="Yuki M."/>
            <person name="Kudo T."/>
            <person name="Ohkuma M."/>
            <person name="Tanasupawat S."/>
        </authorList>
    </citation>
    <scope>NUCLEOTIDE SEQUENCE [LARGE SCALE GENOMIC DNA]</scope>
    <source>
        <strain evidence="2 3">LDG1-06</strain>
    </source>
</reference>
<keyword evidence="3" id="KW-1185">Reference proteome</keyword>
<name>A0ABS2AIQ3_9ACTN</name>
<keyword evidence="1" id="KW-0732">Signal</keyword>
<dbReference type="Proteomes" id="UP000632138">
    <property type="component" value="Unassembled WGS sequence"/>
</dbReference>
<protein>
    <submittedName>
        <fullName evidence="2">Uncharacterized protein</fullName>
    </submittedName>
</protein>
<feature type="signal peptide" evidence="1">
    <location>
        <begin position="1"/>
        <end position="19"/>
    </location>
</feature>
<feature type="chain" id="PRO_5046936125" evidence="1">
    <location>
        <begin position="20"/>
        <end position="52"/>
    </location>
</feature>
<comment type="caution">
    <text evidence="2">The sequence shown here is derived from an EMBL/GenBank/DDBJ whole genome shotgun (WGS) entry which is preliminary data.</text>
</comment>
<evidence type="ECO:0000313" key="3">
    <source>
        <dbReference type="Proteomes" id="UP000632138"/>
    </source>
</evidence>
<evidence type="ECO:0000313" key="2">
    <source>
        <dbReference type="EMBL" id="MBM2619719.1"/>
    </source>
</evidence>
<accession>A0ABS2AIQ3</accession>
<sequence>MFRHLNSMFLSAAALLVSAGVLVASVPATGTRVMSETLNPCPYAAVVVTDPR</sequence>
<gene>
    <name evidence="2" type="ORF">JIG36_29845</name>
</gene>
<proteinExistence type="predicted"/>